<dbReference type="EMBL" id="KZ857394">
    <property type="protein sequence ID" value="RDX51613.1"/>
    <property type="molecule type" value="Genomic_DNA"/>
</dbReference>
<keyword evidence="3" id="KW-1185">Reference proteome</keyword>
<dbReference type="OrthoDB" id="5392716at2759"/>
<dbReference type="STRING" id="139420.A0A371DGH3"/>
<name>A0A371DGH3_9APHY</name>
<evidence type="ECO:0000313" key="3">
    <source>
        <dbReference type="Proteomes" id="UP000256964"/>
    </source>
</evidence>
<dbReference type="AlphaFoldDB" id="A0A371DGH3"/>
<organism evidence="2 3">
    <name type="scientific">Lentinus brumalis</name>
    <dbReference type="NCBI Taxonomy" id="2498619"/>
    <lineage>
        <taxon>Eukaryota</taxon>
        <taxon>Fungi</taxon>
        <taxon>Dikarya</taxon>
        <taxon>Basidiomycota</taxon>
        <taxon>Agaricomycotina</taxon>
        <taxon>Agaricomycetes</taxon>
        <taxon>Polyporales</taxon>
        <taxon>Polyporaceae</taxon>
        <taxon>Lentinus</taxon>
    </lineage>
</organism>
<gene>
    <name evidence="2" type="ORF">OH76DRAFT_1481507</name>
</gene>
<sequence>MPNPDGVNGYYNGEVPPDDVLQAELLQYAKERIPLKRRLERLESPPLCYHISFTKLKELNKKFNIPTSRKPPPLPLATALICDKISGDVQKRNGPNEILKMIASEGKYIIPRAMTRTIMAQNDPLGFDVRYRAARAPIPRGVLTTRGLNHEGSADGHEKFSSLALQMGPVGFGIYAFREKLSGRMLHGACVPNARKGSTVAHVYLDMVSVHGKIFRQLTVDHGSETGDMKTFAPDLDDTEWPAFVPLQSTRNICIENLWARWLKTYGRNLQAAILEGKVNRLFHALDELDVNLFQWIWPKIAQRKLDEFQQYWNCHRIRKQKRKELPSGTTPLDIYATPHDYGYDDLGIVVDQGVVDHLRRQLSVSREEAFQFVNDEFNAAAEEVYAELGKPELVPERGWRIFANMRARLAQMHDDSL</sequence>
<reference evidence="2 3" key="1">
    <citation type="journal article" date="2018" name="Biotechnol. Biofuels">
        <title>Integrative visual omics of the white-rot fungus Polyporus brumalis exposes the biotechnological potential of its oxidative enzymes for delignifying raw plant biomass.</title>
        <authorList>
            <person name="Miyauchi S."/>
            <person name="Rancon A."/>
            <person name="Drula E."/>
            <person name="Hage H."/>
            <person name="Chaduli D."/>
            <person name="Favel A."/>
            <person name="Grisel S."/>
            <person name="Henrissat B."/>
            <person name="Herpoel-Gimbert I."/>
            <person name="Ruiz-Duenas F.J."/>
            <person name="Chevret D."/>
            <person name="Hainaut M."/>
            <person name="Lin J."/>
            <person name="Wang M."/>
            <person name="Pangilinan J."/>
            <person name="Lipzen A."/>
            <person name="Lesage-Meessen L."/>
            <person name="Navarro D."/>
            <person name="Riley R."/>
            <person name="Grigoriev I.V."/>
            <person name="Zhou S."/>
            <person name="Raouche S."/>
            <person name="Rosso M.N."/>
        </authorList>
    </citation>
    <scope>NUCLEOTIDE SEQUENCE [LARGE SCALE GENOMIC DNA]</scope>
    <source>
        <strain evidence="2 3">BRFM 1820</strain>
    </source>
</reference>
<dbReference type="Pfam" id="PF24764">
    <property type="entry name" value="rva_4"/>
    <property type="match status" value="1"/>
</dbReference>
<dbReference type="Proteomes" id="UP000256964">
    <property type="component" value="Unassembled WGS sequence"/>
</dbReference>
<proteinExistence type="predicted"/>
<accession>A0A371DGH3</accession>
<evidence type="ECO:0000259" key="1">
    <source>
        <dbReference type="Pfam" id="PF24764"/>
    </source>
</evidence>
<protein>
    <recommendedName>
        <fullName evidence="1">Integrase core domain-containing protein</fullName>
    </recommendedName>
</protein>
<dbReference type="InterPro" id="IPR058913">
    <property type="entry name" value="Integrase_dom_put"/>
</dbReference>
<dbReference type="PANTHER" id="PTHR46177">
    <property type="entry name" value="INTEGRASE CATALYTIC DOMAIN-CONTAINING PROTEIN"/>
    <property type="match status" value="1"/>
</dbReference>
<dbReference type="PANTHER" id="PTHR46177:SF1">
    <property type="entry name" value="INTEGRASE CATALYTIC DOMAIN-CONTAINING PROTEIN"/>
    <property type="match status" value="1"/>
</dbReference>
<evidence type="ECO:0000313" key="2">
    <source>
        <dbReference type="EMBL" id="RDX51613.1"/>
    </source>
</evidence>
<feature type="domain" description="Integrase core" evidence="1">
    <location>
        <begin position="194"/>
        <end position="324"/>
    </location>
</feature>